<dbReference type="Pfam" id="PF06114">
    <property type="entry name" value="Peptidase_M78"/>
    <property type="match status" value="1"/>
</dbReference>
<dbReference type="InterPro" id="IPR010359">
    <property type="entry name" value="IrrE_HExxH"/>
</dbReference>
<sequence length="177" mass="20049">MGDHGTRGADVNNLNTGRRFTLDPSMTYEQMRRALAKQKNAPIVFGMSNEELEESYGATCGVYDECLQAIAINSDMAYVQKRCTLVHELFHWLHGHEGCNGLYDSKQERLVRRETAIFLINPVECAIAETAYEGDEFNMSAELDVTVQVLEDYRQLLRDSNSPIQSNINHLACRTLL</sequence>
<proteinExistence type="predicted"/>
<feature type="domain" description="IrrE N-terminal-like" evidence="1">
    <location>
        <begin position="68"/>
        <end position="146"/>
    </location>
</feature>
<dbReference type="RefSeq" id="WP_101431175.1">
    <property type="nucleotide sequence ID" value="NZ_PCHA01000038.1"/>
</dbReference>
<comment type="caution">
    <text evidence="2">The sequence shown here is derived from an EMBL/GenBank/DDBJ whole genome shotgun (WGS) entry which is preliminary data.</text>
</comment>
<gene>
    <name evidence="2" type="ORF">CQR45_1796</name>
</gene>
<dbReference type="AlphaFoldDB" id="A0A2N3QN56"/>
<dbReference type="EMBL" id="PCHA01000038">
    <property type="protein sequence ID" value="PKU93126.1"/>
    <property type="molecule type" value="Genomic_DNA"/>
</dbReference>
<evidence type="ECO:0000313" key="3">
    <source>
        <dbReference type="Proteomes" id="UP000233722"/>
    </source>
</evidence>
<dbReference type="Proteomes" id="UP000233722">
    <property type="component" value="Unassembled WGS sequence"/>
</dbReference>
<dbReference type="Gene3D" id="1.10.10.2910">
    <property type="match status" value="1"/>
</dbReference>
<evidence type="ECO:0000259" key="1">
    <source>
        <dbReference type="Pfam" id="PF06114"/>
    </source>
</evidence>
<reference evidence="2 3" key="1">
    <citation type="submission" date="2017-10" db="EMBL/GenBank/DDBJ databases">
        <title>Bifidobacterium genomics.</title>
        <authorList>
            <person name="Lugli G.A."/>
            <person name="Milani C."/>
            <person name="Mancabelli L."/>
        </authorList>
    </citation>
    <scope>NUCLEOTIDE SEQUENCE [LARGE SCALE GENOMIC DNA]</scope>
    <source>
        <strain evidence="2 3">1747B</strain>
    </source>
</reference>
<name>A0A2N3QN56_9BIFI</name>
<accession>A0A2N3QN56</accession>
<organism evidence="2 3">
    <name type="scientific">Bifidobacterium pseudolongum subsp. globosum</name>
    <dbReference type="NCBI Taxonomy" id="1690"/>
    <lineage>
        <taxon>Bacteria</taxon>
        <taxon>Bacillati</taxon>
        <taxon>Actinomycetota</taxon>
        <taxon>Actinomycetes</taxon>
        <taxon>Bifidobacteriales</taxon>
        <taxon>Bifidobacteriaceae</taxon>
        <taxon>Bifidobacterium</taxon>
    </lineage>
</organism>
<protein>
    <recommendedName>
        <fullName evidence="1">IrrE N-terminal-like domain-containing protein</fullName>
    </recommendedName>
</protein>
<evidence type="ECO:0000313" key="2">
    <source>
        <dbReference type="EMBL" id="PKU93126.1"/>
    </source>
</evidence>